<dbReference type="RefSeq" id="WP_021296030.1">
    <property type="nucleotide sequence ID" value="NZ_AURB01000122.1"/>
</dbReference>
<geneLocation type="plasmid" evidence="3">
    <name>pDSM3922.1</name>
</geneLocation>
<evidence type="ECO:0000313" key="3">
    <source>
        <dbReference type="Proteomes" id="UP000829401"/>
    </source>
</evidence>
<protein>
    <submittedName>
        <fullName evidence="2">SAF domain-containing protein</fullName>
    </submittedName>
</protein>
<proteinExistence type="predicted"/>
<dbReference type="STRING" id="1356854.N007_04915"/>
<keyword evidence="2" id="KW-0614">Plasmid</keyword>
<evidence type="ECO:0000256" key="1">
    <source>
        <dbReference type="SAM" id="MobiDB-lite"/>
    </source>
</evidence>
<dbReference type="OrthoDB" id="2375429at2"/>
<dbReference type="AlphaFoldDB" id="T0C4H3"/>
<name>T0C4H3_ALIAG</name>
<dbReference type="Proteomes" id="UP000829401">
    <property type="component" value="Plasmid pDSM3922.1"/>
</dbReference>
<accession>T0C4H3</accession>
<sequence length="264" mass="27947">MKTSSVLRSMAGLAIIGAAVVAGYAVYAAQRTQSVVVATRTIPPFTKVSAADVTKIQIPVKAVQKDAILNPSQIVGHLTSMTILPDEQVRPQMISSSNSLQGLVNNITGTSNVTFPISYKQGSMDQYIQPDTYVDLVEQGQNGTTLHADHVLVLNNTGFDSVPNNQSNNQNQNMTLILTLPETTYLSMAQNLANSNVQVLMINQTASQQGDGQVQTAQAVQITPTTSNSSTAVQAATSQATQGLSNQKQAGTTVLQSLPSSKTK</sequence>
<dbReference type="EMBL" id="CP080468">
    <property type="protein sequence ID" value="UNO51030.1"/>
    <property type="molecule type" value="Genomic_DNA"/>
</dbReference>
<dbReference type="Gene3D" id="3.90.1210.10">
    <property type="entry name" value="Antifreeze-like/N-acetylneuraminic acid synthase C-terminal domain"/>
    <property type="match status" value="1"/>
</dbReference>
<keyword evidence="3" id="KW-1185">Reference proteome</keyword>
<feature type="compositionally biased region" description="Low complexity" evidence="1">
    <location>
        <begin position="225"/>
        <end position="242"/>
    </location>
</feature>
<accession>A0A9E6ZHW6</accession>
<dbReference type="SMART" id="SM00858">
    <property type="entry name" value="SAF"/>
    <property type="match status" value="1"/>
</dbReference>
<dbReference type="KEGG" id="aaco:K1I37_21430"/>
<reference evidence="3" key="1">
    <citation type="journal article" date="2022" name="G3 (Bethesda)">
        <title>Unveiling the complete genome sequence of Alicyclobacillus acidoterrestris DSM 3922T, a taint-producing strain.</title>
        <authorList>
            <person name="Leonardo I.C."/>
            <person name="Barreto Crespo M.T."/>
            <person name="Gaspar F.B."/>
        </authorList>
    </citation>
    <scope>NUCLEOTIDE SEQUENCE [LARGE SCALE GENOMIC DNA]</scope>
    <source>
        <strain evidence="3">DSM 3922</strain>
    </source>
</reference>
<feature type="region of interest" description="Disordered" evidence="1">
    <location>
        <begin position="225"/>
        <end position="264"/>
    </location>
</feature>
<evidence type="ECO:0000313" key="2">
    <source>
        <dbReference type="EMBL" id="UNO51030.1"/>
    </source>
</evidence>
<feature type="compositionally biased region" description="Polar residues" evidence="1">
    <location>
        <begin position="243"/>
        <end position="264"/>
    </location>
</feature>
<gene>
    <name evidence="2" type="ORF">K1I37_21430</name>
</gene>
<dbReference type="InterPro" id="IPR013974">
    <property type="entry name" value="SAF"/>
</dbReference>
<organism evidence="2 3">
    <name type="scientific">Alicyclobacillus acidoterrestris (strain ATCC 49025 / DSM 3922 / CIP 106132 / NCIMB 13137 / GD3B)</name>
    <dbReference type="NCBI Taxonomy" id="1356854"/>
    <lineage>
        <taxon>Bacteria</taxon>
        <taxon>Bacillati</taxon>
        <taxon>Bacillota</taxon>
        <taxon>Bacilli</taxon>
        <taxon>Bacillales</taxon>
        <taxon>Alicyclobacillaceae</taxon>
        <taxon>Alicyclobacillus</taxon>
    </lineage>
</organism>
<dbReference type="Pfam" id="PF08666">
    <property type="entry name" value="SAF"/>
    <property type="match status" value="1"/>
</dbReference>
<dbReference type="CDD" id="cd11614">
    <property type="entry name" value="SAF_CpaB_FlgA_like"/>
    <property type="match status" value="1"/>
</dbReference>